<sequence>MLAIPSSTIPTYCRFLTKLLIFTALHLLGLHWEPSCPLRVRYIKRGTILHETLFPEKNVKLIYLDKPDSVEVICYVEGKSTPPKVIKYRGIKTPPSFNLVPDKPSYHLGDRITSCQVSQESQEKEVDRPFYMEVIDSITKQVLWDTGSFVMTAEIPWKMREVSSVLQVTCKGVEVDVGPKLIEVKTADILLAKPPSHSVVNDGDVAMCFGALYKKVKNITWVYLSGERQKVVGKEMHIRAGKLPSTVSTPATATYACIGYANRKLVYIIVTYEIASLLSLRIVPESETYAVGQRVGCDYRSSLEESGSTDFELIHGILACVRLVYTDGRPKEERCEKLMTTIPEAHSSLRDYVLICSKHNLESPPIPLRILYDRVTHLLPDKTIFLPDESILCDAKQYDDHFTPLYIAKVTVGPEFPVHESTLHISEVLRRFPAIWYNMTNVMPSDEFRSDLQVMIAFCETGGTFTHPLYITRGRSEDLKIQQIFPTFLAHPRQDLYALPETSFKCSYDSVNAEIEWKCLNCHPNDHQIVENDLLTIRQPPFDKRIEYVCIAKTSKIATNNPQKVLQIIVIANFYIVAGSKKIFELTGIAAHCQARGKSSLTKAKFSIELDAVLFTYNSSDSTWKIVGSGEEAYVQDDFVKHYAECIYSKRRRTAKKLFYAYGSGGAIQGGENRIGTSDAAPSMPDYAIPGTRFVGTALVRKTSSAPVTKYSVRSVLLYQPNDWKDIGDLEYDEGFGVIAPEWFNYNGRIMHFKDAKVTHRGIIYGTIMMTKRSNRLRCLGKEAFRVIPSTKPVFRVGDYLFCESKTNCVSDKHKLWISEPRTEEPISDNFTVATTSPPLLLRQEMTGFFKAACTHATATTVRGADQKTIILPTPPYDLQIQGATEQIEGARVISCSAKGYPVPIIQWIQLGGPSKLLIDHRGRLFIQSWDVAGSYTCLCRASNSEGRIQTSVSFKIQNAFWFRMENTKEFVWAIQAGLVTFGLSTLLTLPFFRWGNLRQGQLTFDLIGHPSTYDIPALLYTPPCHPNSSLVLFPVLAGPAVPLRQQPQPVDADNVPFVTVKYP</sequence>
<evidence type="ECO:0000259" key="3">
    <source>
        <dbReference type="PROSITE" id="PS50835"/>
    </source>
</evidence>
<feature type="signal peptide" evidence="2">
    <location>
        <begin position="1"/>
        <end position="31"/>
    </location>
</feature>
<reference evidence="6" key="1">
    <citation type="submission" date="2016-06" db="UniProtKB">
        <authorList>
            <consortium name="WormBaseParasite"/>
        </authorList>
    </citation>
    <scope>IDENTIFICATION</scope>
</reference>
<evidence type="ECO:0000313" key="4">
    <source>
        <dbReference type="EMBL" id="VDL94944.1"/>
    </source>
</evidence>
<feature type="transmembrane region" description="Helical" evidence="1">
    <location>
        <begin position="971"/>
        <end position="993"/>
    </location>
</feature>
<name>A0A183SWG1_SCHSO</name>
<dbReference type="InterPro" id="IPR007110">
    <property type="entry name" value="Ig-like_dom"/>
</dbReference>
<organism evidence="6">
    <name type="scientific">Schistocephalus solidus</name>
    <name type="common">Tapeworm</name>
    <dbReference type="NCBI Taxonomy" id="70667"/>
    <lineage>
        <taxon>Eukaryota</taxon>
        <taxon>Metazoa</taxon>
        <taxon>Spiralia</taxon>
        <taxon>Lophotrochozoa</taxon>
        <taxon>Platyhelminthes</taxon>
        <taxon>Cestoda</taxon>
        <taxon>Eucestoda</taxon>
        <taxon>Diphyllobothriidea</taxon>
        <taxon>Diphyllobothriidae</taxon>
        <taxon>Schistocephalus</taxon>
    </lineage>
</organism>
<feature type="domain" description="Ig-like" evidence="3">
    <location>
        <begin position="875"/>
        <end position="954"/>
    </location>
</feature>
<gene>
    <name evidence="4" type="ORF">SSLN_LOCUS8559</name>
</gene>
<evidence type="ECO:0000256" key="1">
    <source>
        <dbReference type="SAM" id="Phobius"/>
    </source>
</evidence>
<dbReference type="EMBL" id="UYSU01034723">
    <property type="protein sequence ID" value="VDL94944.1"/>
    <property type="molecule type" value="Genomic_DNA"/>
</dbReference>
<dbReference type="InterPro" id="IPR013783">
    <property type="entry name" value="Ig-like_fold"/>
</dbReference>
<dbReference type="SUPFAM" id="SSF48726">
    <property type="entry name" value="Immunoglobulin"/>
    <property type="match status" value="1"/>
</dbReference>
<keyword evidence="5" id="KW-1185">Reference proteome</keyword>
<dbReference type="InterPro" id="IPR036179">
    <property type="entry name" value="Ig-like_dom_sf"/>
</dbReference>
<feature type="chain" id="PRO_5043141364" evidence="2">
    <location>
        <begin position="32"/>
        <end position="1064"/>
    </location>
</feature>
<dbReference type="Gene3D" id="2.60.40.10">
    <property type="entry name" value="Immunoglobulins"/>
    <property type="match status" value="1"/>
</dbReference>
<evidence type="ECO:0000313" key="5">
    <source>
        <dbReference type="Proteomes" id="UP000275846"/>
    </source>
</evidence>
<accession>A0A183SWG1</accession>
<dbReference type="WBParaSite" id="SSLN_0000889401-mRNA-1">
    <property type="protein sequence ID" value="SSLN_0000889401-mRNA-1"/>
    <property type="gene ID" value="SSLN_0000889401"/>
</dbReference>
<evidence type="ECO:0000256" key="2">
    <source>
        <dbReference type="SAM" id="SignalP"/>
    </source>
</evidence>
<keyword evidence="1" id="KW-1133">Transmembrane helix</keyword>
<protein>
    <submittedName>
        <fullName evidence="6">Ig-like domain-containing protein</fullName>
    </submittedName>
</protein>
<keyword evidence="1" id="KW-0472">Membrane</keyword>
<dbReference type="Proteomes" id="UP000275846">
    <property type="component" value="Unassembled WGS sequence"/>
</dbReference>
<dbReference type="AlphaFoldDB" id="A0A183SWG1"/>
<evidence type="ECO:0000313" key="6">
    <source>
        <dbReference type="WBParaSite" id="SSLN_0000889401-mRNA-1"/>
    </source>
</evidence>
<keyword evidence="1" id="KW-0812">Transmembrane</keyword>
<dbReference type="PROSITE" id="PS50835">
    <property type="entry name" value="IG_LIKE"/>
    <property type="match status" value="1"/>
</dbReference>
<dbReference type="OrthoDB" id="6249210at2759"/>
<proteinExistence type="predicted"/>
<keyword evidence="2" id="KW-0732">Signal</keyword>
<reference evidence="4 5" key="2">
    <citation type="submission" date="2018-11" db="EMBL/GenBank/DDBJ databases">
        <authorList>
            <consortium name="Pathogen Informatics"/>
        </authorList>
    </citation>
    <scope>NUCLEOTIDE SEQUENCE [LARGE SCALE GENOMIC DNA]</scope>
    <source>
        <strain evidence="4 5">NST_G2</strain>
    </source>
</reference>